<keyword evidence="2" id="KW-1185">Reference proteome</keyword>
<dbReference type="AlphaFoldDB" id="A0A2U1SV85"/>
<dbReference type="GO" id="GO:0016787">
    <property type="term" value="F:hydrolase activity"/>
    <property type="evidence" value="ECO:0007669"/>
    <property type="project" value="UniProtKB-KW"/>
</dbReference>
<evidence type="ECO:0000313" key="2">
    <source>
        <dbReference type="Proteomes" id="UP000245137"/>
    </source>
</evidence>
<comment type="caution">
    <text evidence="1">The sequence shown here is derived from an EMBL/GenBank/DDBJ whole genome shotgun (WGS) entry which is preliminary data.</text>
</comment>
<organism evidence="1 2">
    <name type="scientific">Methylosinus sporium</name>
    <dbReference type="NCBI Taxonomy" id="428"/>
    <lineage>
        <taxon>Bacteria</taxon>
        <taxon>Pseudomonadati</taxon>
        <taxon>Pseudomonadota</taxon>
        <taxon>Alphaproteobacteria</taxon>
        <taxon>Hyphomicrobiales</taxon>
        <taxon>Methylocystaceae</taxon>
        <taxon>Methylosinus</taxon>
    </lineage>
</organism>
<accession>A0A2U1SV85</accession>
<gene>
    <name evidence="1" type="ORF">C5689_03105</name>
</gene>
<protein>
    <submittedName>
        <fullName evidence="1">Alpha/beta hydrolase</fullName>
    </submittedName>
</protein>
<dbReference type="Proteomes" id="UP000245137">
    <property type="component" value="Unassembled WGS sequence"/>
</dbReference>
<dbReference type="SUPFAM" id="SSF53474">
    <property type="entry name" value="alpha/beta-Hydrolases"/>
    <property type="match status" value="1"/>
</dbReference>
<name>A0A2U1SV85_METSR</name>
<reference evidence="1 2" key="1">
    <citation type="journal article" date="2018" name="Appl. Microbiol. Biotechnol.">
        <title>Co-cultivation of the strictly anaerobic methanogen Methanosarcina barkeri with aerobic methanotrophs in an oxygen-limited membrane bioreactor.</title>
        <authorList>
            <person name="In 't Zandt M.H."/>
            <person name="van den Bosch T.J.M."/>
            <person name="Rijkers R."/>
            <person name="van Kessel M.A.H.J."/>
            <person name="Jetten M.S.M."/>
            <person name="Welte C.U."/>
        </authorList>
    </citation>
    <scope>NUCLEOTIDE SEQUENCE [LARGE SCALE GENOMIC DNA]</scope>
    <source>
        <strain evidence="1 2">DSM 17706</strain>
    </source>
</reference>
<dbReference type="InterPro" id="IPR010662">
    <property type="entry name" value="RBBP9/YdeN"/>
</dbReference>
<proteinExistence type="predicted"/>
<dbReference type="Gene3D" id="3.40.50.1820">
    <property type="entry name" value="alpha/beta hydrolase"/>
    <property type="match status" value="1"/>
</dbReference>
<dbReference type="InterPro" id="IPR029058">
    <property type="entry name" value="AB_hydrolase_fold"/>
</dbReference>
<dbReference type="RefSeq" id="WP_108915804.1">
    <property type="nucleotide sequence ID" value="NZ_BGJY01000001.1"/>
</dbReference>
<keyword evidence="1" id="KW-0378">Hydrolase</keyword>
<sequence>MRAADADILILPGLGGSGLEHWQTRWAKKLSTARCVAQADFDAPRFPDWIESIEREIAAATRPVVLVTHSLGGIAALHVAARGSDKIAAGFLVAPPSERAIAELTAIDPAFLPIPRERLRFPALLVASSDDPNAEADFSRVLAQDIGAELVDAGAAGHINADSGHGPWPEGSLRFAGFLSKL</sequence>
<dbReference type="OrthoDB" id="9804993at2"/>
<dbReference type="EMBL" id="PUIV01000002">
    <property type="protein sequence ID" value="PWB95518.1"/>
    <property type="molecule type" value="Genomic_DNA"/>
</dbReference>
<dbReference type="Pfam" id="PF06821">
    <property type="entry name" value="Ser_hydrolase"/>
    <property type="match status" value="1"/>
</dbReference>
<evidence type="ECO:0000313" key="1">
    <source>
        <dbReference type="EMBL" id="PWB95518.1"/>
    </source>
</evidence>